<feature type="region of interest" description="Disordered" evidence="1">
    <location>
        <begin position="41"/>
        <end position="60"/>
    </location>
</feature>
<organism evidence="2 3">
    <name type="scientific">Rhynocoris fuscipes</name>
    <dbReference type="NCBI Taxonomy" id="488301"/>
    <lineage>
        <taxon>Eukaryota</taxon>
        <taxon>Metazoa</taxon>
        <taxon>Ecdysozoa</taxon>
        <taxon>Arthropoda</taxon>
        <taxon>Hexapoda</taxon>
        <taxon>Insecta</taxon>
        <taxon>Pterygota</taxon>
        <taxon>Neoptera</taxon>
        <taxon>Paraneoptera</taxon>
        <taxon>Hemiptera</taxon>
        <taxon>Heteroptera</taxon>
        <taxon>Panheteroptera</taxon>
        <taxon>Cimicomorpha</taxon>
        <taxon>Reduviidae</taxon>
        <taxon>Harpactorinae</taxon>
        <taxon>Harpactorini</taxon>
        <taxon>Rhynocoris</taxon>
    </lineage>
</organism>
<comment type="caution">
    <text evidence="2">The sequence shown here is derived from an EMBL/GenBank/DDBJ whole genome shotgun (WGS) entry which is preliminary data.</text>
</comment>
<proteinExistence type="predicted"/>
<sequence length="60" mass="6776">MCKLMDIVNDIMLKSKLLNKFIAGIEIYLILLDIKDTDEANNARSEQSQKAFTAGTSRNK</sequence>
<name>A0AAW1DHI7_9HEMI</name>
<evidence type="ECO:0000313" key="3">
    <source>
        <dbReference type="Proteomes" id="UP001461498"/>
    </source>
</evidence>
<protein>
    <submittedName>
        <fullName evidence="2">Uncharacterized protein</fullName>
    </submittedName>
</protein>
<dbReference type="AlphaFoldDB" id="A0AAW1DHI7"/>
<gene>
    <name evidence="2" type="ORF">O3M35_005985</name>
</gene>
<evidence type="ECO:0000256" key="1">
    <source>
        <dbReference type="SAM" id="MobiDB-lite"/>
    </source>
</evidence>
<dbReference type="Proteomes" id="UP001461498">
    <property type="component" value="Unassembled WGS sequence"/>
</dbReference>
<accession>A0AAW1DHI7</accession>
<keyword evidence="3" id="KW-1185">Reference proteome</keyword>
<reference evidence="2 3" key="1">
    <citation type="submission" date="2022-12" db="EMBL/GenBank/DDBJ databases">
        <title>Chromosome-level genome assembly of true bugs.</title>
        <authorList>
            <person name="Ma L."/>
            <person name="Li H."/>
        </authorList>
    </citation>
    <scope>NUCLEOTIDE SEQUENCE [LARGE SCALE GENOMIC DNA]</scope>
    <source>
        <strain evidence="2">Lab_2022b</strain>
    </source>
</reference>
<evidence type="ECO:0000313" key="2">
    <source>
        <dbReference type="EMBL" id="KAK9508422.1"/>
    </source>
</evidence>
<dbReference type="EMBL" id="JAPXFL010000003">
    <property type="protein sequence ID" value="KAK9508422.1"/>
    <property type="molecule type" value="Genomic_DNA"/>
</dbReference>